<accession>A0ABU5J983</accession>
<sequence>MVALRTPNLVSVQVDADLVVMGMLVDRRDELGRARTQTINRLHRLLLELSAWGLRRRPVQPQIGRGSSASPAPAAWRTVRFASPGSHPVVRSSSLFAVRRSIVTPSPYERTPSAHEVATTRPLSVFIPARTSVPTSGWRR</sequence>
<comment type="caution">
    <text evidence="1">The sequence shown here is derived from an EMBL/GenBank/DDBJ whole genome shotgun (WGS) entry which is preliminary data.</text>
</comment>
<keyword evidence="2" id="KW-1185">Reference proteome</keyword>
<dbReference type="EMBL" id="JAXOTQ010000006">
    <property type="protein sequence ID" value="MDZ5489126.1"/>
    <property type="molecule type" value="Genomic_DNA"/>
</dbReference>
<organism evidence="1 2">
    <name type="scientific">Micromonospora sicca</name>
    <dbReference type="NCBI Taxonomy" id="2202420"/>
    <lineage>
        <taxon>Bacteria</taxon>
        <taxon>Bacillati</taxon>
        <taxon>Actinomycetota</taxon>
        <taxon>Actinomycetes</taxon>
        <taxon>Micromonosporales</taxon>
        <taxon>Micromonosporaceae</taxon>
        <taxon>Micromonospora</taxon>
    </lineage>
</organism>
<proteinExistence type="predicted"/>
<evidence type="ECO:0000313" key="2">
    <source>
        <dbReference type="Proteomes" id="UP001290101"/>
    </source>
</evidence>
<protein>
    <submittedName>
        <fullName evidence="1">Uncharacterized protein</fullName>
    </submittedName>
</protein>
<dbReference type="RefSeq" id="WP_322439552.1">
    <property type="nucleotide sequence ID" value="NZ_JAXOTQ010000006.1"/>
</dbReference>
<gene>
    <name evidence="1" type="ORF">U2F25_06530</name>
</gene>
<reference evidence="1 2" key="1">
    <citation type="submission" date="2023-12" db="EMBL/GenBank/DDBJ databases">
        <title>Micromonospora sp. nov., isolated from Atacama Desert.</title>
        <authorList>
            <person name="Carro L."/>
            <person name="Golinska P."/>
            <person name="Klenk H.-P."/>
            <person name="Goodfellow M."/>
        </authorList>
    </citation>
    <scope>NUCLEOTIDE SEQUENCE [LARGE SCALE GENOMIC DNA]</scope>
    <source>
        <strain evidence="1 2">4G53</strain>
    </source>
</reference>
<dbReference type="Proteomes" id="UP001290101">
    <property type="component" value="Unassembled WGS sequence"/>
</dbReference>
<evidence type="ECO:0000313" key="1">
    <source>
        <dbReference type="EMBL" id="MDZ5489126.1"/>
    </source>
</evidence>
<name>A0ABU5J983_9ACTN</name>